<sequence>MMRNLTSPRARWRKGNAMAAHDGLPPPLRAWATQAALPWSPASLHKLWLRALRETGCTKAALARLSAAEAASLRREAAQVWGRDYPA</sequence>
<accession>A0A6B3RMZ4</accession>
<keyword evidence="2" id="KW-1185">Reference proteome</keyword>
<dbReference type="Proteomes" id="UP000481421">
    <property type="component" value="Unassembled WGS sequence"/>
</dbReference>
<reference evidence="1 2" key="1">
    <citation type="submission" date="2020-02" db="EMBL/GenBank/DDBJ databases">
        <title>Rhodobacter algicola sp. nov., isolated from microalga culture.</title>
        <authorList>
            <person name="Park C.-Y."/>
        </authorList>
    </citation>
    <scope>NUCLEOTIDE SEQUENCE [LARGE SCALE GENOMIC DNA]</scope>
    <source>
        <strain evidence="1 2">ETT8</strain>
    </source>
</reference>
<dbReference type="AlphaFoldDB" id="A0A6B3RMZ4"/>
<proteinExistence type="predicted"/>
<evidence type="ECO:0000313" key="1">
    <source>
        <dbReference type="EMBL" id="NEX46811.1"/>
    </source>
</evidence>
<dbReference type="EMBL" id="JAAIKE010000003">
    <property type="protein sequence ID" value="NEX46811.1"/>
    <property type="molecule type" value="Genomic_DNA"/>
</dbReference>
<protein>
    <submittedName>
        <fullName evidence="1">Uncharacterized protein</fullName>
    </submittedName>
</protein>
<comment type="caution">
    <text evidence="1">The sequence shown here is derived from an EMBL/GenBank/DDBJ whole genome shotgun (WGS) entry which is preliminary data.</text>
</comment>
<dbReference type="InterPro" id="IPR045386">
    <property type="entry name" value="DUF6525"/>
</dbReference>
<dbReference type="RefSeq" id="WP_164611871.1">
    <property type="nucleotide sequence ID" value="NZ_JAAIKE010000003.1"/>
</dbReference>
<organism evidence="1 2">
    <name type="scientific">Pseudotabrizicola algicola</name>
    <dbReference type="NCBI Taxonomy" id="2709381"/>
    <lineage>
        <taxon>Bacteria</taxon>
        <taxon>Pseudomonadati</taxon>
        <taxon>Pseudomonadota</taxon>
        <taxon>Alphaproteobacteria</taxon>
        <taxon>Rhodobacterales</taxon>
        <taxon>Paracoccaceae</taxon>
        <taxon>Pseudotabrizicola</taxon>
    </lineage>
</organism>
<name>A0A6B3RMZ4_9RHOB</name>
<dbReference type="Pfam" id="PF20135">
    <property type="entry name" value="DUF6525"/>
    <property type="match status" value="1"/>
</dbReference>
<evidence type="ECO:0000313" key="2">
    <source>
        <dbReference type="Proteomes" id="UP000481421"/>
    </source>
</evidence>
<gene>
    <name evidence="1" type="ORF">G3572_11380</name>
</gene>